<evidence type="ECO:0000313" key="3">
    <source>
        <dbReference type="EMBL" id="TSJ81602.1"/>
    </source>
</evidence>
<comment type="caution">
    <text evidence="2">The sequence shown here is derived from an EMBL/GenBank/DDBJ whole genome shotgun (WGS) entry which is preliminary data.</text>
</comment>
<keyword evidence="4" id="KW-1185">Reference proteome</keyword>
<reference evidence="3 4" key="2">
    <citation type="submission" date="2019-07" db="EMBL/GenBank/DDBJ databases">
        <title>Algibacter marinivivus sp. nov., isolated from the surface of a marine red alga.</title>
        <authorList>
            <person name="Zhong X."/>
            <person name="Xu W."/>
            <person name="Zhang Y."/>
            <person name="Zhang Q."/>
            <person name="Du Z."/>
        </authorList>
    </citation>
    <scope>NUCLEOTIDE SEQUENCE [LARGE SCALE GENOMIC DNA]</scope>
    <source>
        <strain evidence="3 4">RU-4-M-4</strain>
    </source>
</reference>
<dbReference type="SUPFAM" id="SSF109854">
    <property type="entry name" value="DinB/YfiT-like putative metalloenzymes"/>
    <property type="match status" value="1"/>
</dbReference>
<dbReference type="Proteomes" id="UP000322315">
    <property type="component" value="Unassembled WGS sequence"/>
</dbReference>
<reference evidence="2" key="3">
    <citation type="submission" date="2019-09" db="EMBL/GenBank/DDBJ databases">
        <authorList>
            <person name="Zhang D.-C."/>
        </authorList>
    </citation>
    <scope>NUCLEOTIDE SEQUENCE</scope>
    <source>
        <strain evidence="2">RU-4-M-4</strain>
    </source>
</reference>
<reference evidence="2 5" key="1">
    <citation type="journal article" date="2015" name="Int. J. Syst. Evol. Microbiol.">
        <title>Algibacter amylolyticus sp. nov., isolated from intertidal sediment.</title>
        <authorList>
            <person name="Zhang D.C."/>
            <person name="Wu J."/>
            <person name="Neuner K."/>
            <person name="Yao J."/>
            <person name="Margesin R."/>
        </authorList>
    </citation>
    <scope>NUCLEOTIDE SEQUENCE [LARGE SCALE GENOMIC DNA]</scope>
    <source>
        <strain evidence="2 5">RU-4-M-4</strain>
    </source>
</reference>
<evidence type="ECO:0000313" key="4">
    <source>
        <dbReference type="Proteomes" id="UP000315145"/>
    </source>
</evidence>
<dbReference type="EMBL" id="VMBF01000001">
    <property type="protein sequence ID" value="TSJ81602.1"/>
    <property type="molecule type" value="Genomic_DNA"/>
</dbReference>
<accession>A0A5M7BFR8</accession>
<protein>
    <submittedName>
        <fullName evidence="2">DinB family protein</fullName>
    </submittedName>
</protein>
<organism evidence="2 5">
    <name type="scientific">Algibacter amylolyticus</name>
    <dbReference type="NCBI Taxonomy" id="1608400"/>
    <lineage>
        <taxon>Bacteria</taxon>
        <taxon>Pseudomonadati</taxon>
        <taxon>Bacteroidota</taxon>
        <taxon>Flavobacteriia</taxon>
        <taxon>Flavobacteriales</taxon>
        <taxon>Flavobacteriaceae</taxon>
        <taxon>Algibacter</taxon>
    </lineage>
</organism>
<dbReference type="OrthoDB" id="9814103at2"/>
<dbReference type="RefSeq" id="WP_144114711.1">
    <property type="nucleotide sequence ID" value="NZ_JACHGE010000001.1"/>
</dbReference>
<sequence length="159" mass="18451">MNSRILQLVESLNNTFQGNPWYGDSLMFQLKNIDIKLVNKTLPNSKNSIANLIQHVINWRVFAIEKLQGNEAFDIEMNSEADWKLITIKSQKEWKVLLNELTSTQNKIIEILKLQKNDAFLEQKTIGKTYSLKFLIEGVVQHDLYHLGQIGLLNAYFKD</sequence>
<name>A0A5M7BFR8_9FLAO</name>
<dbReference type="EMBL" id="VWRS01000001">
    <property type="protein sequence ID" value="KAA5827357.1"/>
    <property type="molecule type" value="Genomic_DNA"/>
</dbReference>
<feature type="domain" description="DinB-like" evidence="1">
    <location>
        <begin position="38"/>
        <end position="150"/>
    </location>
</feature>
<dbReference type="Pfam" id="PF12867">
    <property type="entry name" value="DinB_2"/>
    <property type="match status" value="1"/>
</dbReference>
<dbReference type="Gene3D" id="1.20.120.450">
    <property type="entry name" value="dinb family like domain"/>
    <property type="match status" value="1"/>
</dbReference>
<evidence type="ECO:0000313" key="2">
    <source>
        <dbReference type="EMBL" id="KAA5827357.1"/>
    </source>
</evidence>
<evidence type="ECO:0000313" key="5">
    <source>
        <dbReference type="Proteomes" id="UP000322315"/>
    </source>
</evidence>
<dbReference type="InterPro" id="IPR024775">
    <property type="entry name" value="DinB-like"/>
</dbReference>
<proteinExistence type="predicted"/>
<gene>
    <name evidence="2" type="ORF">F2B50_00485</name>
    <name evidence="3" type="ORF">FPF71_00485</name>
</gene>
<evidence type="ECO:0000259" key="1">
    <source>
        <dbReference type="Pfam" id="PF12867"/>
    </source>
</evidence>
<dbReference type="Proteomes" id="UP000315145">
    <property type="component" value="Unassembled WGS sequence"/>
</dbReference>
<dbReference type="InterPro" id="IPR034660">
    <property type="entry name" value="DinB/YfiT-like"/>
</dbReference>
<dbReference type="AlphaFoldDB" id="A0A5M7BFR8"/>